<evidence type="ECO:0000313" key="13">
    <source>
        <dbReference type="EMBL" id="QDJ14991.1"/>
    </source>
</evidence>
<dbReference type="GO" id="GO:0051453">
    <property type="term" value="P:regulation of intracellular pH"/>
    <property type="evidence" value="ECO:0007669"/>
    <property type="project" value="TreeGrafter"/>
</dbReference>
<dbReference type="RefSeq" id="WP_261920487.1">
    <property type="nucleotide sequence ID" value="NZ_CP022010.1"/>
</dbReference>
<comment type="subcellular location">
    <subcellularLocation>
        <location evidence="1">Cell membrane</location>
        <topology evidence="1">Multi-pass membrane protein</topology>
    </subcellularLocation>
</comment>
<evidence type="ECO:0000256" key="9">
    <source>
        <dbReference type="ARBA" id="ARBA00023065"/>
    </source>
</evidence>
<evidence type="ECO:0000256" key="7">
    <source>
        <dbReference type="ARBA" id="ARBA00022989"/>
    </source>
</evidence>
<dbReference type="GO" id="GO:0015386">
    <property type="term" value="F:potassium:proton antiporter activity"/>
    <property type="evidence" value="ECO:0007669"/>
    <property type="project" value="TreeGrafter"/>
</dbReference>
<sequence>MGIYTYFCFLSAISILLGFITRKISDKIQSTIAITAAAMVGSLVLILMGSLGLFDIDVIAKNVMQQIDFKSLLLDGMLGFLLFAGALGIKLPVLKDQKWEITIFALFSTLASTFFIGSLIFLASHLIGLPIPFIYCLLFGSLISPTDPIAVLAIIKNLRAPKRLSMQVEGESLFNDGVGLVVFITIFTIAFNGHTATFGNVMSLFLHEAMGGILFGFLLGLAAHLLISSTDDGSLEILLTLTIPTAGFLLANMFHVSGALAMVVSGIMVGNWTRHSGFSEQSQRYLDHFWEMIDHFLNSLLFFLIGFALLLIDFTVKGLIMMLLAIPICLGARYVSLWIPYSVLKYFRTYNPYTLKIMTWGGLRGGLALAMALSIPAKTVFIDNIDVKDIILVMTYAVVVFSILVQGVTIEKMIKKSKLVDPNKEEYLTPSSHFDLTNQTYKSEVK</sequence>
<evidence type="ECO:0000256" key="4">
    <source>
        <dbReference type="ARBA" id="ARBA00022449"/>
    </source>
</evidence>
<dbReference type="GO" id="GO:0098719">
    <property type="term" value="P:sodium ion import across plasma membrane"/>
    <property type="evidence" value="ECO:0007669"/>
    <property type="project" value="TreeGrafter"/>
</dbReference>
<keyword evidence="10" id="KW-0472">Membrane</keyword>
<evidence type="ECO:0000256" key="1">
    <source>
        <dbReference type="ARBA" id="ARBA00004651"/>
    </source>
</evidence>
<evidence type="ECO:0000256" key="5">
    <source>
        <dbReference type="ARBA" id="ARBA00022475"/>
    </source>
</evidence>
<keyword evidence="7" id="KW-1133">Transmembrane helix</keyword>
<keyword evidence="8" id="KW-0915">Sodium</keyword>
<keyword evidence="11" id="KW-0739">Sodium transport</keyword>
<keyword evidence="4" id="KW-0050">Antiport</keyword>
<dbReference type="Gene3D" id="6.10.140.1330">
    <property type="match status" value="1"/>
</dbReference>
<keyword evidence="6" id="KW-0812">Transmembrane</keyword>
<keyword evidence="3" id="KW-0813">Transport</keyword>
<protein>
    <submittedName>
        <fullName evidence="13">Sodium:proton antiporter</fullName>
    </submittedName>
</protein>
<evidence type="ECO:0000256" key="10">
    <source>
        <dbReference type="ARBA" id="ARBA00023136"/>
    </source>
</evidence>
<evidence type="ECO:0000259" key="12">
    <source>
        <dbReference type="Pfam" id="PF00999"/>
    </source>
</evidence>
<dbReference type="InterPro" id="IPR018422">
    <property type="entry name" value="Cation/H_exchanger_CPA1"/>
</dbReference>
<dbReference type="EMBL" id="CP022011">
    <property type="protein sequence ID" value="QDJ14991.1"/>
    <property type="molecule type" value="Genomic_DNA"/>
</dbReference>
<keyword evidence="9" id="KW-0406">Ion transport</keyword>
<keyword evidence="5" id="KW-1003">Cell membrane</keyword>
<feature type="domain" description="Cation/H+ exchanger transmembrane" evidence="12">
    <location>
        <begin position="45"/>
        <end position="415"/>
    </location>
</feature>
<evidence type="ECO:0000313" key="14">
    <source>
        <dbReference type="Proteomes" id="UP000955338"/>
    </source>
</evidence>
<accession>A0A8E3MDG3</accession>
<dbReference type="GO" id="GO:0015385">
    <property type="term" value="F:sodium:proton antiporter activity"/>
    <property type="evidence" value="ECO:0007669"/>
    <property type="project" value="InterPro"/>
</dbReference>
<reference evidence="13" key="1">
    <citation type="submission" date="2017-06" db="EMBL/GenBank/DDBJ databases">
        <title>Genome sequencing of pathogenic and non-pathogenic strains within Bisgaard taxon 40.</title>
        <authorList>
            <person name="Ladner J.T."/>
            <person name="Lovett S.P."/>
            <person name="Koroleva G."/>
            <person name="Lorch J.M."/>
        </authorList>
    </citation>
    <scope>NUCLEOTIDE SEQUENCE</scope>
    <source>
        <strain evidence="13">27576-1-I1</strain>
    </source>
</reference>
<comment type="similarity">
    <text evidence="2">Belongs to the monovalent cation:proton antiporter 1 (CPA1) transporter (TC 2.A.36) family.</text>
</comment>
<name>A0A8E3MDG3_9PAST</name>
<evidence type="ECO:0000256" key="6">
    <source>
        <dbReference type="ARBA" id="ARBA00022692"/>
    </source>
</evidence>
<dbReference type="Pfam" id="PF00999">
    <property type="entry name" value="Na_H_Exchanger"/>
    <property type="match status" value="1"/>
</dbReference>
<proteinExistence type="inferred from homology"/>
<keyword evidence="14" id="KW-1185">Reference proteome</keyword>
<dbReference type="AlphaFoldDB" id="A0A8E3MDG3"/>
<evidence type="ECO:0000256" key="11">
    <source>
        <dbReference type="ARBA" id="ARBA00023201"/>
    </source>
</evidence>
<organism evidence="13 14">
    <name type="scientific">Mergibacter septicus</name>
    <dbReference type="NCBI Taxonomy" id="221402"/>
    <lineage>
        <taxon>Bacteria</taxon>
        <taxon>Pseudomonadati</taxon>
        <taxon>Pseudomonadota</taxon>
        <taxon>Gammaproteobacteria</taxon>
        <taxon>Pasteurellales</taxon>
        <taxon>Pasteurellaceae</taxon>
        <taxon>Mergibacter</taxon>
    </lineage>
</organism>
<dbReference type="GO" id="GO:0005886">
    <property type="term" value="C:plasma membrane"/>
    <property type="evidence" value="ECO:0007669"/>
    <property type="project" value="UniProtKB-SubCell"/>
</dbReference>
<evidence type="ECO:0000256" key="2">
    <source>
        <dbReference type="ARBA" id="ARBA00007367"/>
    </source>
</evidence>
<dbReference type="InterPro" id="IPR006153">
    <property type="entry name" value="Cation/H_exchanger_TM"/>
</dbReference>
<dbReference type="PANTHER" id="PTHR10110:SF195">
    <property type="entry name" value="NA(+)_H(+) ANTIPORTER NHAS2"/>
    <property type="match status" value="1"/>
</dbReference>
<evidence type="ECO:0000256" key="8">
    <source>
        <dbReference type="ARBA" id="ARBA00023053"/>
    </source>
</evidence>
<gene>
    <name evidence="13" type="ORF">CEP48_05925</name>
</gene>
<dbReference type="PANTHER" id="PTHR10110">
    <property type="entry name" value="SODIUM/HYDROGEN EXCHANGER"/>
    <property type="match status" value="1"/>
</dbReference>
<evidence type="ECO:0000256" key="3">
    <source>
        <dbReference type="ARBA" id="ARBA00022448"/>
    </source>
</evidence>
<dbReference type="Proteomes" id="UP000955338">
    <property type="component" value="Chromosome"/>
</dbReference>